<dbReference type="InterPro" id="IPR035940">
    <property type="entry name" value="CAP_sf"/>
</dbReference>
<dbReference type="PANTHER" id="PTHR10334">
    <property type="entry name" value="CYSTEINE-RICH SECRETORY PROTEIN-RELATED"/>
    <property type="match status" value="1"/>
</dbReference>
<dbReference type="GO" id="GO:0005576">
    <property type="term" value="C:extracellular region"/>
    <property type="evidence" value="ECO:0007669"/>
    <property type="project" value="InterPro"/>
</dbReference>
<evidence type="ECO:0000259" key="4">
    <source>
        <dbReference type="SMART" id="SM00198"/>
    </source>
</evidence>
<reference evidence="5 6" key="1">
    <citation type="submission" date="2020-09" db="EMBL/GenBank/DDBJ databases">
        <title>De no assembly of potato wild relative species, Solanum commersonii.</title>
        <authorList>
            <person name="Cho K."/>
        </authorList>
    </citation>
    <scope>NUCLEOTIDE SEQUENCE [LARGE SCALE GENOMIC DNA]</scope>
    <source>
        <strain evidence="5">LZ3.2</strain>
        <tissue evidence="5">Leaf</tissue>
    </source>
</reference>
<evidence type="ECO:0000313" key="5">
    <source>
        <dbReference type="EMBL" id="KAG5581297.1"/>
    </source>
</evidence>
<dbReference type="EMBL" id="JACXVP010000010">
    <property type="protein sequence ID" value="KAG5581297.1"/>
    <property type="molecule type" value="Genomic_DNA"/>
</dbReference>
<dbReference type="SUPFAM" id="SSF55797">
    <property type="entry name" value="PR-1-like"/>
    <property type="match status" value="1"/>
</dbReference>
<sequence>MPSFFHLASALVFILIVSHFCHAQQDYLDAHNTARASVGVEPLTWDDQVVAYAQQYASQLATDCNLIHSHGQYDENLVADSDDFMTATKAVDTWVDEKQFYHHDSSTYDEGQVCEHYTQMVWLNSVCLGCTRVQCNNGRYVVSSNYDPPASEVTHMLRQGSDHAPLLVKCSTDSEPVIKPFRFLNF</sequence>
<name>A0A9J5WZF6_SOLCO</name>
<dbReference type="FunFam" id="3.40.33.10:FF:000004">
    <property type="entry name" value="CAP, cysteine-rich secretory protein, antigen 5"/>
    <property type="match status" value="1"/>
</dbReference>
<evidence type="ECO:0000256" key="1">
    <source>
        <dbReference type="ARBA" id="ARBA00003143"/>
    </source>
</evidence>
<accession>A0A9J5WZF6</accession>
<dbReference type="InterPro" id="IPR018244">
    <property type="entry name" value="Allrgn_V5/Tpx1_CS"/>
</dbReference>
<dbReference type="OrthoDB" id="1606473at2759"/>
<keyword evidence="2" id="KW-0568">Pathogenesis-related protein</keyword>
<evidence type="ECO:0000256" key="2">
    <source>
        <dbReference type="ARBA" id="ARBA00023265"/>
    </source>
</evidence>
<dbReference type="InterPro" id="IPR001283">
    <property type="entry name" value="CRISP-related"/>
</dbReference>
<dbReference type="CDD" id="cd05381">
    <property type="entry name" value="CAP_PR-1"/>
    <property type="match status" value="1"/>
</dbReference>
<dbReference type="AlphaFoldDB" id="A0A9J5WZF6"/>
<dbReference type="InterPro" id="IPR014044">
    <property type="entry name" value="CAP_dom"/>
</dbReference>
<feature type="chain" id="PRO_5039924326" description="SCP domain-containing protein" evidence="3">
    <location>
        <begin position="24"/>
        <end position="186"/>
    </location>
</feature>
<dbReference type="SMART" id="SM00198">
    <property type="entry name" value="SCP"/>
    <property type="match status" value="1"/>
</dbReference>
<dbReference type="Pfam" id="PF00188">
    <property type="entry name" value="CAP"/>
    <property type="match status" value="1"/>
</dbReference>
<keyword evidence="3" id="KW-0732">Signal</keyword>
<gene>
    <name evidence="5" type="ORF">H5410_051924</name>
</gene>
<dbReference type="Gene3D" id="3.40.33.10">
    <property type="entry name" value="CAP"/>
    <property type="match status" value="1"/>
</dbReference>
<dbReference type="PROSITE" id="PS01009">
    <property type="entry name" value="CRISP_1"/>
    <property type="match status" value="1"/>
</dbReference>
<comment type="function">
    <text evidence="1">Probably involved in the defense reaction of plants against pathogens.</text>
</comment>
<evidence type="ECO:0000256" key="3">
    <source>
        <dbReference type="SAM" id="SignalP"/>
    </source>
</evidence>
<protein>
    <recommendedName>
        <fullName evidence="4">SCP domain-containing protein</fullName>
    </recommendedName>
</protein>
<evidence type="ECO:0000313" key="6">
    <source>
        <dbReference type="Proteomes" id="UP000824120"/>
    </source>
</evidence>
<comment type="caution">
    <text evidence="5">The sequence shown here is derived from an EMBL/GenBank/DDBJ whole genome shotgun (WGS) entry which is preliminary data.</text>
</comment>
<keyword evidence="6" id="KW-1185">Reference proteome</keyword>
<dbReference type="PRINTS" id="PR00838">
    <property type="entry name" value="V5ALLERGEN"/>
</dbReference>
<dbReference type="PRINTS" id="PR00837">
    <property type="entry name" value="V5TPXLIKE"/>
</dbReference>
<dbReference type="InterPro" id="IPR002413">
    <property type="entry name" value="V5_allergen-like"/>
</dbReference>
<keyword evidence="2" id="KW-0611">Plant defense</keyword>
<dbReference type="Proteomes" id="UP000824120">
    <property type="component" value="Chromosome 10"/>
</dbReference>
<feature type="domain" description="SCP" evidence="4">
    <location>
        <begin position="22"/>
        <end position="154"/>
    </location>
</feature>
<proteinExistence type="predicted"/>
<feature type="signal peptide" evidence="3">
    <location>
        <begin position="1"/>
        <end position="23"/>
    </location>
</feature>
<organism evidence="5 6">
    <name type="scientific">Solanum commersonii</name>
    <name type="common">Commerson's wild potato</name>
    <name type="synonym">Commerson's nightshade</name>
    <dbReference type="NCBI Taxonomy" id="4109"/>
    <lineage>
        <taxon>Eukaryota</taxon>
        <taxon>Viridiplantae</taxon>
        <taxon>Streptophyta</taxon>
        <taxon>Embryophyta</taxon>
        <taxon>Tracheophyta</taxon>
        <taxon>Spermatophyta</taxon>
        <taxon>Magnoliopsida</taxon>
        <taxon>eudicotyledons</taxon>
        <taxon>Gunneridae</taxon>
        <taxon>Pentapetalae</taxon>
        <taxon>asterids</taxon>
        <taxon>lamiids</taxon>
        <taxon>Solanales</taxon>
        <taxon>Solanaceae</taxon>
        <taxon>Solanoideae</taxon>
        <taxon>Solaneae</taxon>
        <taxon>Solanum</taxon>
    </lineage>
</organism>